<dbReference type="GO" id="GO:0006355">
    <property type="term" value="P:regulation of DNA-templated transcription"/>
    <property type="evidence" value="ECO:0007669"/>
    <property type="project" value="InterPro"/>
</dbReference>
<name>A0AAV1DPA4_OLDCO</name>
<comment type="subcellular location">
    <subcellularLocation>
        <location evidence="1">Nucleus</location>
    </subcellularLocation>
</comment>
<dbReference type="PANTHER" id="PTHR31744">
    <property type="entry name" value="PROTEIN CUP-SHAPED COTYLEDON 2-RELATED"/>
    <property type="match status" value="1"/>
</dbReference>
<evidence type="ECO:0000256" key="6">
    <source>
        <dbReference type="SAM" id="MobiDB-lite"/>
    </source>
</evidence>
<dbReference type="InterPro" id="IPR003441">
    <property type="entry name" value="NAC-dom"/>
</dbReference>
<keyword evidence="9" id="KW-1185">Reference proteome</keyword>
<dbReference type="GO" id="GO:0005634">
    <property type="term" value="C:nucleus"/>
    <property type="evidence" value="ECO:0007669"/>
    <property type="project" value="UniProtKB-SubCell"/>
</dbReference>
<dbReference type="PANTHER" id="PTHR31744:SF77">
    <property type="entry name" value="PROTEIN FEZ"/>
    <property type="match status" value="1"/>
</dbReference>
<dbReference type="GO" id="GO:0003677">
    <property type="term" value="F:DNA binding"/>
    <property type="evidence" value="ECO:0007669"/>
    <property type="project" value="UniProtKB-KW"/>
</dbReference>
<evidence type="ECO:0000313" key="8">
    <source>
        <dbReference type="EMBL" id="CAI9109686.1"/>
    </source>
</evidence>
<accession>A0AAV1DPA4</accession>
<dbReference type="GO" id="GO:0099402">
    <property type="term" value="P:plant organ development"/>
    <property type="evidence" value="ECO:0007669"/>
    <property type="project" value="UniProtKB-ARBA"/>
</dbReference>
<keyword evidence="4" id="KW-0804">Transcription</keyword>
<evidence type="ECO:0000256" key="1">
    <source>
        <dbReference type="ARBA" id="ARBA00004123"/>
    </source>
</evidence>
<keyword evidence="2" id="KW-0805">Transcription regulation</keyword>
<dbReference type="Pfam" id="PF02365">
    <property type="entry name" value="NAM"/>
    <property type="match status" value="1"/>
</dbReference>
<keyword evidence="5" id="KW-0539">Nucleus</keyword>
<organism evidence="8 9">
    <name type="scientific">Oldenlandia corymbosa var. corymbosa</name>
    <dbReference type="NCBI Taxonomy" id="529605"/>
    <lineage>
        <taxon>Eukaryota</taxon>
        <taxon>Viridiplantae</taxon>
        <taxon>Streptophyta</taxon>
        <taxon>Embryophyta</taxon>
        <taxon>Tracheophyta</taxon>
        <taxon>Spermatophyta</taxon>
        <taxon>Magnoliopsida</taxon>
        <taxon>eudicotyledons</taxon>
        <taxon>Gunneridae</taxon>
        <taxon>Pentapetalae</taxon>
        <taxon>asterids</taxon>
        <taxon>lamiids</taxon>
        <taxon>Gentianales</taxon>
        <taxon>Rubiaceae</taxon>
        <taxon>Rubioideae</taxon>
        <taxon>Spermacoceae</taxon>
        <taxon>Hedyotis-Oldenlandia complex</taxon>
        <taxon>Oldenlandia</taxon>
    </lineage>
</organism>
<reference evidence="8" key="1">
    <citation type="submission" date="2023-03" db="EMBL/GenBank/DDBJ databases">
        <authorList>
            <person name="Julca I."/>
        </authorList>
    </citation>
    <scope>NUCLEOTIDE SEQUENCE</scope>
</reference>
<evidence type="ECO:0000313" key="9">
    <source>
        <dbReference type="Proteomes" id="UP001161247"/>
    </source>
</evidence>
<dbReference type="AlphaFoldDB" id="A0AAV1DPA4"/>
<proteinExistence type="predicted"/>
<evidence type="ECO:0000256" key="5">
    <source>
        <dbReference type="ARBA" id="ARBA00023242"/>
    </source>
</evidence>
<sequence length="404" mass="45437">MEDKVDSDRIDDVMMPGFRFHPTDEELVGFYLKRKIQQRSLPLELIKQVDIYKYDPWDLPKLASSGEKEWYFYCPRDRKYRNSARPNRVTGAGFWKATGTDRPIYSSDGTKCIGLKKSLVFYRGRAAKGIKTDWMMHEFRLPTATTNEPAPPPKKLSDKSLPLHDAWAICRIFKKTNSLAHRALSHHNWIAAQFPETSTDMFYAQYSSENMSCTTETGSTMQLCSNNNDHLQQATSNATFSALNIPSCKPENGLFFRPPFSSNPDGDLPNNNFLFSSSEDISGQSNKGALDVSSILFNLSPNLLGDLNTKNSESIDFDGSQQHNFNSFSISSSSPEMQEGISMENDDSAGGGLRKGQRDSGDDDENLQWGQMRSMGFPFSLPNLPWDSPNASEISTTYSNKCYT</sequence>
<dbReference type="FunFam" id="2.170.150.80:FF:000007">
    <property type="entry name" value="NAC domain-containing protein 35"/>
    <property type="match status" value="1"/>
</dbReference>
<evidence type="ECO:0000259" key="7">
    <source>
        <dbReference type="PROSITE" id="PS51005"/>
    </source>
</evidence>
<feature type="region of interest" description="Disordered" evidence="6">
    <location>
        <begin position="326"/>
        <end position="369"/>
    </location>
</feature>
<dbReference type="InterPro" id="IPR036093">
    <property type="entry name" value="NAC_dom_sf"/>
</dbReference>
<feature type="domain" description="NAC" evidence="7">
    <location>
        <begin position="14"/>
        <end position="175"/>
    </location>
</feature>
<dbReference type="SUPFAM" id="SSF101941">
    <property type="entry name" value="NAC domain"/>
    <property type="match status" value="1"/>
</dbReference>
<dbReference type="EMBL" id="OX459123">
    <property type="protein sequence ID" value="CAI9109686.1"/>
    <property type="molecule type" value="Genomic_DNA"/>
</dbReference>
<keyword evidence="3" id="KW-0238">DNA-binding</keyword>
<evidence type="ECO:0000256" key="2">
    <source>
        <dbReference type="ARBA" id="ARBA00023015"/>
    </source>
</evidence>
<gene>
    <name evidence="8" type="ORF">OLC1_LOCUS17523</name>
</gene>
<dbReference type="Proteomes" id="UP001161247">
    <property type="component" value="Chromosome 6"/>
</dbReference>
<evidence type="ECO:0000256" key="3">
    <source>
        <dbReference type="ARBA" id="ARBA00023125"/>
    </source>
</evidence>
<dbReference type="PROSITE" id="PS51005">
    <property type="entry name" value="NAC"/>
    <property type="match status" value="1"/>
</dbReference>
<protein>
    <submittedName>
        <fullName evidence="8">OLC1v1009552C1</fullName>
    </submittedName>
</protein>
<dbReference type="Gene3D" id="2.170.150.80">
    <property type="entry name" value="NAC domain"/>
    <property type="match status" value="1"/>
</dbReference>
<evidence type="ECO:0000256" key="4">
    <source>
        <dbReference type="ARBA" id="ARBA00023163"/>
    </source>
</evidence>